<proteinExistence type="inferred from homology"/>
<feature type="chain" id="PRO_5031044179" evidence="12">
    <location>
        <begin position="28"/>
        <end position="955"/>
    </location>
</feature>
<keyword evidence="3 10" id="KW-0813">Transport</keyword>
<dbReference type="Gene3D" id="2.170.130.10">
    <property type="entry name" value="TonB-dependent receptor, plug domain"/>
    <property type="match status" value="1"/>
</dbReference>
<accession>A0A7X3K8T1</accession>
<evidence type="ECO:0000256" key="8">
    <source>
        <dbReference type="ARBA" id="ARBA00023170"/>
    </source>
</evidence>
<organism evidence="15 16">
    <name type="scientific">Massilia cellulosiltytica</name>
    <dbReference type="NCBI Taxonomy" id="2683234"/>
    <lineage>
        <taxon>Bacteria</taxon>
        <taxon>Pseudomonadati</taxon>
        <taxon>Pseudomonadota</taxon>
        <taxon>Betaproteobacteria</taxon>
        <taxon>Burkholderiales</taxon>
        <taxon>Oxalobacteraceae</taxon>
        <taxon>Telluria group</taxon>
        <taxon>Massilia</taxon>
    </lineage>
</organism>
<evidence type="ECO:0000256" key="6">
    <source>
        <dbReference type="ARBA" id="ARBA00023077"/>
    </source>
</evidence>
<keyword evidence="8 15" id="KW-0675">Receptor</keyword>
<comment type="caution">
    <text evidence="15">The sequence shown here is derived from an EMBL/GenBank/DDBJ whole genome shotgun (WGS) entry which is preliminary data.</text>
</comment>
<evidence type="ECO:0000256" key="3">
    <source>
        <dbReference type="ARBA" id="ARBA00022448"/>
    </source>
</evidence>
<evidence type="ECO:0000256" key="7">
    <source>
        <dbReference type="ARBA" id="ARBA00023136"/>
    </source>
</evidence>
<feature type="domain" description="TonB-dependent receptor plug" evidence="14">
    <location>
        <begin position="51"/>
        <end position="163"/>
    </location>
</feature>
<name>A0A7X3K8T1_9BURK</name>
<dbReference type="SUPFAM" id="SSF56935">
    <property type="entry name" value="Porins"/>
    <property type="match status" value="1"/>
</dbReference>
<dbReference type="Pfam" id="PF00593">
    <property type="entry name" value="TonB_dep_Rec_b-barrel"/>
    <property type="match status" value="1"/>
</dbReference>
<dbReference type="Gene3D" id="2.40.170.20">
    <property type="entry name" value="TonB-dependent receptor, beta-barrel domain"/>
    <property type="match status" value="1"/>
</dbReference>
<keyword evidence="6 11" id="KW-0798">TonB box</keyword>
<evidence type="ECO:0000313" key="15">
    <source>
        <dbReference type="EMBL" id="MVW61640.1"/>
    </source>
</evidence>
<dbReference type="Proteomes" id="UP000443353">
    <property type="component" value="Unassembled WGS sequence"/>
</dbReference>
<evidence type="ECO:0000256" key="1">
    <source>
        <dbReference type="ARBA" id="ARBA00004571"/>
    </source>
</evidence>
<keyword evidence="4 10" id="KW-1134">Transmembrane beta strand</keyword>
<evidence type="ECO:0000259" key="13">
    <source>
        <dbReference type="Pfam" id="PF00593"/>
    </source>
</evidence>
<comment type="similarity">
    <text evidence="2 10 11">Belongs to the TonB-dependent receptor family.</text>
</comment>
<evidence type="ECO:0000313" key="16">
    <source>
        <dbReference type="Proteomes" id="UP000443353"/>
    </source>
</evidence>
<sequence>MMEKVLSRSIRLICLGGVALGMQAAYAQETQPAPLQRVEVTGSRIRQVDLETAQPIQVMTQEQIQKTGLVTVGDILNQLSSAGTPDFDRGGSLTSNRENGGQYISLRNLGSNRLLVLVDGKRWTQSVDGYTDMSTIPSAMIERIEVLKDGASSIYGSDAISGVVNIILKKRMDGGQLSIYSGANDKADGRAKDFSLTYGASSDKASLMVGLSHTEQGTVWARDRDITKYPKGPAHPTAGLGAGPWAEVLPANGDAFDYVLNHTGGAGGNGMGTGSDPRNTANYHDWKSSIVEDKFNSASQMMFQMPNRLDTLFTKGTLELPYNMQLSTTAMYSQRQSSAQVAGYPLRSDAQPSYPVYIDKDNYYNPFGEDLYFIRRTVEVPRVTENTNNTFHVDTTLSGNFDWQGKAWNWDVGYNHSAVRGSTMGTGNVNLLNLKKALGPSFLNASGVVQCGTAASPIPLAECKPFNIIAGPGATNKETLDYVMSTGQATYGSTINSATANISGELLQLPAGMLGVAGGIEHREVRGYDIPGQFEQSGFSTDLAGNSTIGKYSVREAYLETNIPILKGVRFAELLSVDLATRYSDYSNFGNTHNSKASFMWKPIKDLLVRGTWAQGFRAPTVGDTFGGGQQTYDTYMDPCDSAYGQRSTPGVDARCTAEGARPGFRQTDQTNTPVTDSGGAQSANPFMSGAGNASLQPERAKTKTFGFVYSPAFLPGLSGSLDWYNIRVDNLITGISATQVAEYCYVQGVASFCNAIKRDPITGQITNLSRGNANLGALETEGYDLSFAYRFPRSAYGSFGVRSDSTFVTKYRTKADNTADWESSLGEYDGSGGIAYYRIKSNVALDWSLGNWSATWTARYFGSMRDKCYSSTVECSTPQGHANWGTGYNLKGAMVYNDVSVAYKTSWKGQIMVGANNVFDKAPRTTVLGASSSSAVDANLPLDRFIYVRYNQAF</sequence>
<dbReference type="Pfam" id="PF07715">
    <property type="entry name" value="Plug"/>
    <property type="match status" value="1"/>
</dbReference>
<dbReference type="InterPro" id="IPR012910">
    <property type="entry name" value="Plug_dom"/>
</dbReference>
<evidence type="ECO:0000256" key="12">
    <source>
        <dbReference type="SAM" id="SignalP"/>
    </source>
</evidence>
<evidence type="ECO:0000256" key="2">
    <source>
        <dbReference type="ARBA" id="ARBA00009810"/>
    </source>
</evidence>
<feature type="domain" description="TonB-dependent receptor-like beta-barrel" evidence="13">
    <location>
        <begin position="362"/>
        <end position="919"/>
    </location>
</feature>
<feature type="signal peptide" evidence="12">
    <location>
        <begin position="1"/>
        <end position="27"/>
    </location>
</feature>
<evidence type="ECO:0000256" key="9">
    <source>
        <dbReference type="ARBA" id="ARBA00023237"/>
    </source>
</evidence>
<dbReference type="RefSeq" id="WP_202114436.1">
    <property type="nucleotide sequence ID" value="NZ_WSES01000005.1"/>
</dbReference>
<comment type="subcellular location">
    <subcellularLocation>
        <location evidence="1 10">Cell outer membrane</location>
        <topology evidence="1 10">Multi-pass membrane protein</topology>
    </subcellularLocation>
</comment>
<evidence type="ECO:0000256" key="5">
    <source>
        <dbReference type="ARBA" id="ARBA00022692"/>
    </source>
</evidence>
<keyword evidence="7 10" id="KW-0472">Membrane</keyword>
<dbReference type="PANTHER" id="PTHR47234:SF2">
    <property type="entry name" value="TONB-DEPENDENT RECEPTOR"/>
    <property type="match status" value="1"/>
</dbReference>
<evidence type="ECO:0000259" key="14">
    <source>
        <dbReference type="Pfam" id="PF07715"/>
    </source>
</evidence>
<dbReference type="InterPro" id="IPR036942">
    <property type="entry name" value="Beta-barrel_TonB_sf"/>
</dbReference>
<dbReference type="GO" id="GO:0009279">
    <property type="term" value="C:cell outer membrane"/>
    <property type="evidence" value="ECO:0007669"/>
    <property type="project" value="UniProtKB-SubCell"/>
</dbReference>
<keyword evidence="12" id="KW-0732">Signal</keyword>
<reference evidence="15 16" key="1">
    <citation type="submission" date="2019-12" db="EMBL/GenBank/DDBJ databases">
        <authorList>
            <person name="Li C."/>
            <person name="Zhao J."/>
        </authorList>
    </citation>
    <scope>NUCLEOTIDE SEQUENCE [LARGE SCALE GENOMIC DNA]</scope>
    <source>
        <strain evidence="15 16">NEAU-DD11</strain>
    </source>
</reference>
<evidence type="ECO:0000256" key="11">
    <source>
        <dbReference type="RuleBase" id="RU003357"/>
    </source>
</evidence>
<dbReference type="PANTHER" id="PTHR47234">
    <property type="match status" value="1"/>
</dbReference>
<dbReference type="AlphaFoldDB" id="A0A7X3K8T1"/>
<dbReference type="PROSITE" id="PS52016">
    <property type="entry name" value="TONB_DEPENDENT_REC_3"/>
    <property type="match status" value="1"/>
</dbReference>
<dbReference type="EMBL" id="WSES01000005">
    <property type="protein sequence ID" value="MVW61640.1"/>
    <property type="molecule type" value="Genomic_DNA"/>
</dbReference>
<protein>
    <submittedName>
        <fullName evidence="15">TonB-dependent receptor</fullName>
    </submittedName>
</protein>
<dbReference type="InterPro" id="IPR037066">
    <property type="entry name" value="Plug_dom_sf"/>
</dbReference>
<gene>
    <name evidence="15" type="ORF">GPY61_17040</name>
</gene>
<keyword evidence="5 10" id="KW-0812">Transmembrane</keyword>
<evidence type="ECO:0000256" key="4">
    <source>
        <dbReference type="ARBA" id="ARBA00022452"/>
    </source>
</evidence>
<evidence type="ECO:0000256" key="10">
    <source>
        <dbReference type="PROSITE-ProRule" id="PRU01360"/>
    </source>
</evidence>
<dbReference type="InterPro" id="IPR000531">
    <property type="entry name" value="Beta-barrel_TonB"/>
</dbReference>
<dbReference type="InterPro" id="IPR039426">
    <property type="entry name" value="TonB-dep_rcpt-like"/>
</dbReference>
<keyword evidence="9 10" id="KW-0998">Cell outer membrane</keyword>
<keyword evidence="16" id="KW-1185">Reference proteome</keyword>